<keyword evidence="3 6" id="KW-0812">Transmembrane</keyword>
<dbReference type="GO" id="GO:0005886">
    <property type="term" value="C:plasma membrane"/>
    <property type="evidence" value="ECO:0007669"/>
    <property type="project" value="UniProtKB-SubCell"/>
</dbReference>
<feature type="transmembrane region" description="Helical" evidence="6">
    <location>
        <begin position="12"/>
        <end position="32"/>
    </location>
</feature>
<dbReference type="PANTHER" id="PTHR23513">
    <property type="entry name" value="INTEGRAL MEMBRANE EFFLUX PROTEIN-RELATED"/>
    <property type="match status" value="1"/>
</dbReference>
<evidence type="ECO:0008006" key="9">
    <source>
        <dbReference type="Google" id="ProtNLM"/>
    </source>
</evidence>
<dbReference type="InterPro" id="IPR011701">
    <property type="entry name" value="MFS"/>
</dbReference>
<keyword evidence="4 6" id="KW-1133">Transmembrane helix</keyword>
<name>A0A150LVF1_9BACI</name>
<dbReference type="EMBL" id="LQYT01000064">
    <property type="protein sequence ID" value="KYD16250.1"/>
    <property type="molecule type" value="Genomic_DNA"/>
</dbReference>
<proteinExistence type="predicted"/>
<feature type="transmembrane region" description="Helical" evidence="6">
    <location>
        <begin position="340"/>
        <end position="358"/>
    </location>
</feature>
<evidence type="ECO:0000256" key="3">
    <source>
        <dbReference type="ARBA" id="ARBA00022692"/>
    </source>
</evidence>
<dbReference type="RefSeq" id="WP_061569252.1">
    <property type="nucleotide sequence ID" value="NZ_LQYT01000064.1"/>
</dbReference>
<dbReference type="Gene3D" id="1.20.1250.20">
    <property type="entry name" value="MFS general substrate transporter like domains"/>
    <property type="match status" value="1"/>
</dbReference>
<feature type="transmembrane region" description="Helical" evidence="6">
    <location>
        <begin position="309"/>
        <end position="328"/>
    </location>
</feature>
<evidence type="ECO:0000313" key="7">
    <source>
        <dbReference type="EMBL" id="KYD16250.1"/>
    </source>
</evidence>
<keyword evidence="5 6" id="KW-0472">Membrane</keyword>
<evidence type="ECO:0000256" key="5">
    <source>
        <dbReference type="ARBA" id="ARBA00023136"/>
    </source>
</evidence>
<feature type="transmembrane region" description="Helical" evidence="6">
    <location>
        <begin position="38"/>
        <end position="58"/>
    </location>
</feature>
<dbReference type="CDD" id="cd06173">
    <property type="entry name" value="MFS_MefA_like"/>
    <property type="match status" value="1"/>
</dbReference>
<evidence type="ECO:0000256" key="4">
    <source>
        <dbReference type="ARBA" id="ARBA00022989"/>
    </source>
</evidence>
<keyword evidence="2" id="KW-1003">Cell membrane</keyword>
<dbReference type="SUPFAM" id="SSF103473">
    <property type="entry name" value="MFS general substrate transporter"/>
    <property type="match status" value="1"/>
</dbReference>
<organism evidence="7 8">
    <name type="scientific">Caldibacillus debilis</name>
    <dbReference type="NCBI Taxonomy" id="301148"/>
    <lineage>
        <taxon>Bacteria</taxon>
        <taxon>Bacillati</taxon>
        <taxon>Bacillota</taxon>
        <taxon>Bacilli</taxon>
        <taxon>Bacillales</taxon>
        <taxon>Bacillaceae</taxon>
        <taxon>Caldibacillus</taxon>
    </lineage>
</organism>
<dbReference type="OrthoDB" id="2287060at2"/>
<dbReference type="Proteomes" id="UP000075683">
    <property type="component" value="Unassembled WGS sequence"/>
</dbReference>
<dbReference type="PATRIC" id="fig|301148.3.peg.4206"/>
<accession>A0A150LVF1</accession>
<reference evidence="7 8" key="1">
    <citation type="submission" date="2016-01" db="EMBL/GenBank/DDBJ databases">
        <title>Draft Genome Sequences of Seven Thermophilic Sporeformers Isolated from Foods.</title>
        <authorList>
            <person name="Berendsen E.M."/>
            <person name="Wells-Bennik M.H."/>
            <person name="Krawcyk A.O."/>
            <person name="De Jong A."/>
            <person name="Holsappel S."/>
            <person name="Eijlander R.T."/>
            <person name="Kuipers O.P."/>
        </authorList>
    </citation>
    <scope>NUCLEOTIDE SEQUENCE [LARGE SCALE GENOMIC DNA]</scope>
    <source>
        <strain evidence="7 8">B4135</strain>
    </source>
</reference>
<evidence type="ECO:0000256" key="2">
    <source>
        <dbReference type="ARBA" id="ARBA00022475"/>
    </source>
</evidence>
<dbReference type="GO" id="GO:0022857">
    <property type="term" value="F:transmembrane transporter activity"/>
    <property type="evidence" value="ECO:0007669"/>
    <property type="project" value="InterPro"/>
</dbReference>
<feature type="transmembrane region" description="Helical" evidence="6">
    <location>
        <begin position="222"/>
        <end position="244"/>
    </location>
</feature>
<comment type="caution">
    <text evidence="7">The sequence shown here is derived from an EMBL/GenBank/DDBJ whole genome shotgun (WGS) entry which is preliminary data.</text>
</comment>
<evidence type="ECO:0000313" key="8">
    <source>
        <dbReference type="Proteomes" id="UP000075683"/>
    </source>
</evidence>
<dbReference type="STRING" id="301148.B4135_0156"/>
<dbReference type="Pfam" id="PF07690">
    <property type="entry name" value="MFS_1"/>
    <property type="match status" value="1"/>
</dbReference>
<feature type="transmembrane region" description="Helical" evidence="6">
    <location>
        <begin position="370"/>
        <end position="392"/>
    </location>
</feature>
<sequence length="413" mass="45862">MWNKNFAFLVSGRIFTNIGDSLYAVASMWLIYDLTQNSFYTGLSGFLTMAPLILQFFIGPLIKQERYKSILIYTQMIQAILLLVIPLAHFLGVLSVWLVLIINPIASIIQQFVYPTHAAILPTIVEEKYLTKANSIMNATYELLDVILLGISGTIIALIGTVFVYMLGSVTFFIAMLLFFYIKIPKTDLEEKDFERDFSLKDKWENYKADLKKGYQFIKGSLIPKFLLAAILANFIIGAVSAILPEYAVYRGGSDIYGWYLAAMSFGLLMGSTISSFFSQFPLGKVTIIGFFCSGLSWFLAGITNIHSLSVILFGGSYVAIGITNVLFLSSLQKIVPSDLLGRVFSFIVGAISIAAPLGSLTGGTMAPFIGSWIIFIFGSIAMVFVSIYWLVIPTLRNLPITDALEYRHLFSD</sequence>
<evidence type="ECO:0000256" key="6">
    <source>
        <dbReference type="SAM" id="Phobius"/>
    </source>
</evidence>
<evidence type="ECO:0000256" key="1">
    <source>
        <dbReference type="ARBA" id="ARBA00004651"/>
    </source>
</evidence>
<dbReference type="PANTHER" id="PTHR23513:SF6">
    <property type="entry name" value="MAJOR FACILITATOR SUPERFAMILY ASSOCIATED DOMAIN-CONTAINING PROTEIN"/>
    <property type="match status" value="1"/>
</dbReference>
<dbReference type="InterPro" id="IPR036259">
    <property type="entry name" value="MFS_trans_sf"/>
</dbReference>
<feature type="transmembrane region" description="Helical" evidence="6">
    <location>
        <begin position="286"/>
        <end position="303"/>
    </location>
</feature>
<feature type="transmembrane region" description="Helical" evidence="6">
    <location>
        <begin position="256"/>
        <end position="279"/>
    </location>
</feature>
<feature type="transmembrane region" description="Helical" evidence="6">
    <location>
        <begin position="162"/>
        <end position="182"/>
    </location>
</feature>
<comment type="subcellular location">
    <subcellularLocation>
        <location evidence="1">Cell membrane</location>
        <topology evidence="1">Multi-pass membrane protein</topology>
    </subcellularLocation>
</comment>
<dbReference type="AlphaFoldDB" id="A0A150LVF1"/>
<gene>
    <name evidence="7" type="ORF">B4135_0156</name>
</gene>
<protein>
    <recommendedName>
        <fullName evidence="9">MFS transporter</fullName>
    </recommendedName>
</protein>